<evidence type="ECO:0008006" key="3">
    <source>
        <dbReference type="Google" id="ProtNLM"/>
    </source>
</evidence>
<reference evidence="1 2" key="1">
    <citation type="journal article" date="2015" name="Genome Announc.">
        <title>Expanding the biotechnology potential of lactobacilli through comparative genomics of 213 strains and associated genera.</title>
        <authorList>
            <person name="Sun Z."/>
            <person name="Harris H.M."/>
            <person name="McCann A."/>
            <person name="Guo C."/>
            <person name="Argimon S."/>
            <person name="Zhang W."/>
            <person name="Yang X."/>
            <person name="Jeffery I.B."/>
            <person name="Cooney J.C."/>
            <person name="Kagawa T.F."/>
            <person name="Liu W."/>
            <person name="Song Y."/>
            <person name="Salvetti E."/>
            <person name="Wrobel A."/>
            <person name="Rasinkangas P."/>
            <person name="Parkhill J."/>
            <person name="Rea M.C."/>
            <person name="O'Sullivan O."/>
            <person name="Ritari J."/>
            <person name="Douillard F.P."/>
            <person name="Paul Ross R."/>
            <person name="Yang R."/>
            <person name="Briner A.E."/>
            <person name="Felis G.E."/>
            <person name="de Vos W.M."/>
            <person name="Barrangou R."/>
            <person name="Klaenhammer T.R."/>
            <person name="Caufield P.W."/>
            <person name="Cui Y."/>
            <person name="Zhang H."/>
            <person name="O'Toole P.W."/>
        </authorList>
    </citation>
    <scope>NUCLEOTIDE SEQUENCE [LARGE SCALE GENOMIC DNA]</scope>
    <source>
        <strain evidence="1 2">DSM 16381</strain>
    </source>
</reference>
<protein>
    <recommendedName>
        <fullName evidence="3">NTP pyrophosphohydrolase MazG putative catalytic core domain-containing protein</fullName>
    </recommendedName>
</protein>
<dbReference type="CDD" id="cd11540">
    <property type="entry name" value="NTP-PPase_u3"/>
    <property type="match status" value="1"/>
</dbReference>
<dbReference type="Gene3D" id="1.10.287.1080">
    <property type="entry name" value="MazG-like"/>
    <property type="match status" value="1"/>
</dbReference>
<gene>
    <name evidence="1" type="ORF">FD28_GL002526</name>
</gene>
<dbReference type="Pfam" id="PF01503">
    <property type="entry name" value="PRA-PH"/>
    <property type="match status" value="1"/>
</dbReference>
<name>A0A0R1UVT3_9LACO</name>
<comment type="caution">
    <text evidence="1">The sequence shown here is derived from an EMBL/GenBank/DDBJ whole genome shotgun (WGS) entry which is preliminary data.</text>
</comment>
<accession>A0A0R1UVT3</accession>
<keyword evidence="2" id="KW-1185">Reference proteome</keyword>
<dbReference type="EMBL" id="AZFS01000046">
    <property type="protein sequence ID" value="KRL95555.1"/>
    <property type="molecule type" value="Genomic_DNA"/>
</dbReference>
<dbReference type="Proteomes" id="UP000051580">
    <property type="component" value="Unassembled WGS sequence"/>
</dbReference>
<organism evidence="1 2">
    <name type="scientific">Levilactobacillus hammesii DSM 16381</name>
    <dbReference type="NCBI Taxonomy" id="1423753"/>
    <lineage>
        <taxon>Bacteria</taxon>
        <taxon>Bacillati</taxon>
        <taxon>Bacillota</taxon>
        <taxon>Bacilli</taxon>
        <taxon>Lactobacillales</taxon>
        <taxon>Lactobacillaceae</taxon>
        <taxon>Levilactobacillus</taxon>
    </lineage>
</organism>
<evidence type="ECO:0000313" key="2">
    <source>
        <dbReference type="Proteomes" id="UP000051580"/>
    </source>
</evidence>
<dbReference type="AlphaFoldDB" id="A0A0R1UVT3"/>
<proteinExistence type="predicted"/>
<evidence type="ECO:0000313" key="1">
    <source>
        <dbReference type="EMBL" id="KRL95555.1"/>
    </source>
</evidence>
<sequence>MNDLIKDIEDWSVARNLNTQDAGKQLLKLVEEVGELSAAYNKRQLNKEVDSVGDIMVVLTIFCQQRGLSIQDCLEYAYRQISGRKGKLIDGVFVKEEDLNESTENN</sequence>
<dbReference type="RefSeq" id="WP_057733338.1">
    <property type="nucleotide sequence ID" value="NZ_AZFS01000046.1"/>
</dbReference>
<dbReference type="STRING" id="1423753.FD28_GL002526"/>
<dbReference type="OrthoDB" id="706686at2"/>
<dbReference type="InterPro" id="IPR021130">
    <property type="entry name" value="PRib-ATP_PPHydrolase-like"/>
</dbReference>
<dbReference type="PATRIC" id="fig|1423753.3.peg.2652"/>
<dbReference type="SUPFAM" id="SSF101386">
    <property type="entry name" value="all-alpha NTP pyrophosphatases"/>
    <property type="match status" value="1"/>
</dbReference>